<evidence type="ECO:0000313" key="2">
    <source>
        <dbReference type="EMBL" id="GKX32323.1"/>
    </source>
</evidence>
<organism evidence="2 3">
    <name type="scientific">Vallitalea longa</name>
    <dbReference type="NCBI Taxonomy" id="2936439"/>
    <lineage>
        <taxon>Bacteria</taxon>
        <taxon>Bacillati</taxon>
        <taxon>Bacillota</taxon>
        <taxon>Clostridia</taxon>
        <taxon>Lachnospirales</taxon>
        <taxon>Vallitaleaceae</taxon>
        <taxon>Vallitalea</taxon>
    </lineage>
</organism>
<dbReference type="Proteomes" id="UP001144256">
    <property type="component" value="Unassembled WGS sequence"/>
</dbReference>
<gene>
    <name evidence="2" type="ORF">SH1V18_48030</name>
</gene>
<sequence>MLKSIYKKKIDSLILENCKMEANLDKQEKLNKELNKKLIEQNKKNIKEKENITMEFMDFKIEQRKKIDTLLKEVEFKNQYPMKINEHLVIYAISMTFRENFGTQFDVFCTDGDCKIKHVNILRRDYEYKETLLADIKNCNSISDIEILDYM</sequence>
<dbReference type="EMBL" id="BRLB01000031">
    <property type="protein sequence ID" value="GKX32323.1"/>
    <property type="molecule type" value="Genomic_DNA"/>
</dbReference>
<accession>A0A9W5YJ67</accession>
<evidence type="ECO:0000256" key="1">
    <source>
        <dbReference type="SAM" id="Coils"/>
    </source>
</evidence>
<protein>
    <submittedName>
        <fullName evidence="2">Uncharacterized protein</fullName>
    </submittedName>
</protein>
<name>A0A9W5YJ67_9FIRM</name>
<evidence type="ECO:0000313" key="3">
    <source>
        <dbReference type="Proteomes" id="UP001144256"/>
    </source>
</evidence>
<feature type="coiled-coil region" evidence="1">
    <location>
        <begin position="24"/>
        <end position="51"/>
    </location>
</feature>
<dbReference type="RefSeq" id="WP_281819810.1">
    <property type="nucleotide sequence ID" value="NZ_BRLB01000031.1"/>
</dbReference>
<keyword evidence="3" id="KW-1185">Reference proteome</keyword>
<comment type="caution">
    <text evidence="2">The sequence shown here is derived from an EMBL/GenBank/DDBJ whole genome shotgun (WGS) entry which is preliminary data.</text>
</comment>
<keyword evidence="1" id="KW-0175">Coiled coil</keyword>
<dbReference type="AlphaFoldDB" id="A0A9W5YJ67"/>
<proteinExistence type="predicted"/>
<reference evidence="2" key="1">
    <citation type="submission" date="2022-06" db="EMBL/GenBank/DDBJ databases">
        <title>Vallitalea longa sp. nov., an anaerobic bacterium isolated from marine sediment.</title>
        <authorList>
            <person name="Hirano S."/>
            <person name="Terahara T."/>
            <person name="Mori K."/>
            <person name="Hamada M."/>
            <person name="Matsumoto R."/>
            <person name="Kobayashi T."/>
        </authorList>
    </citation>
    <scope>NUCLEOTIDE SEQUENCE</scope>
    <source>
        <strain evidence="2">SH18-1</strain>
    </source>
</reference>